<evidence type="ECO:0000256" key="1">
    <source>
        <dbReference type="SAM" id="MobiDB-lite"/>
    </source>
</evidence>
<accession>A0A495CXX3</accession>
<proteinExistence type="predicted"/>
<dbReference type="SUPFAM" id="SSF53448">
    <property type="entry name" value="Nucleotide-diphospho-sugar transferases"/>
    <property type="match status" value="1"/>
</dbReference>
<dbReference type="Gene3D" id="3.90.550.10">
    <property type="entry name" value="Spore Coat Polysaccharide Biosynthesis Protein SpsA, Chain A"/>
    <property type="match status" value="1"/>
</dbReference>
<feature type="domain" description="Glycosyltransferase 2-like" evidence="3">
    <location>
        <begin position="12"/>
        <end position="105"/>
    </location>
</feature>
<dbReference type="CDD" id="cd06433">
    <property type="entry name" value="GT_2_WfgS_like"/>
    <property type="match status" value="1"/>
</dbReference>
<keyword evidence="2" id="KW-0472">Membrane</keyword>
<dbReference type="EMBL" id="RBIM01000008">
    <property type="protein sequence ID" value="RKQ94146.1"/>
    <property type="molecule type" value="Genomic_DNA"/>
</dbReference>
<dbReference type="InterPro" id="IPR029044">
    <property type="entry name" value="Nucleotide-diphossugar_trans"/>
</dbReference>
<keyword evidence="4" id="KW-0808">Transferase</keyword>
<protein>
    <submittedName>
        <fullName evidence="4">Glycosyltransferase involved in cell wall biosynthesis</fullName>
    </submittedName>
</protein>
<sequence length="399" mass="44880">MTNSTLPTIHLVTPNFNGADFLEDTIASVIEQEYENLEYVLVDGASTDNSRQVLDRYRDQVSAVIIEPDNGHADALNKGFAGSRADIMGWINSDDLLMPGCLSIVGRIFATYPEVAWITGLPTTCDLDGKLTYVGPLKKWSQLRFLAGDHLWIQQESTFWRRSLWEQAGGRLDTDFKVANDFELWSRFFRQAELYSVDSMLGCFRIREGQRSETSRALYMREVDTVLRRELDELDPALRAKFNNMIPHSPRLLEASERAALHTILARHDPPAITRRGLRKQTPLKAPRQPEAPEPPASPRLKPWLRVGQRNWRFLCAGIIAVAICAAAAMAFPTKAVWILMAGGISGSVGLTLGLAIKVRRIVRTLLTTVAELQKGRAESAYRHHIAELYLDDLSEKRP</sequence>
<evidence type="ECO:0000313" key="4">
    <source>
        <dbReference type="EMBL" id="RKQ94146.1"/>
    </source>
</evidence>
<dbReference type="PANTHER" id="PTHR43685">
    <property type="entry name" value="GLYCOSYLTRANSFERASE"/>
    <property type="match status" value="1"/>
</dbReference>
<dbReference type="InterPro" id="IPR050834">
    <property type="entry name" value="Glycosyltransf_2"/>
</dbReference>
<keyword evidence="2" id="KW-1133">Transmembrane helix</keyword>
<dbReference type="RefSeq" id="WP_075191185.1">
    <property type="nucleotide sequence ID" value="NZ_RBIM01000008.1"/>
</dbReference>
<organism evidence="4 5">
    <name type="scientific">Maricaulis maris</name>
    <dbReference type="NCBI Taxonomy" id="74318"/>
    <lineage>
        <taxon>Bacteria</taxon>
        <taxon>Pseudomonadati</taxon>
        <taxon>Pseudomonadota</taxon>
        <taxon>Alphaproteobacteria</taxon>
        <taxon>Maricaulales</taxon>
        <taxon>Maricaulaceae</taxon>
        <taxon>Maricaulis</taxon>
    </lineage>
</organism>
<dbReference type="AlphaFoldDB" id="A0A495CXX3"/>
<name>A0A495CXX3_9PROT</name>
<dbReference type="GO" id="GO:0016740">
    <property type="term" value="F:transferase activity"/>
    <property type="evidence" value="ECO:0007669"/>
    <property type="project" value="UniProtKB-KW"/>
</dbReference>
<feature type="transmembrane region" description="Helical" evidence="2">
    <location>
        <begin position="312"/>
        <end position="332"/>
    </location>
</feature>
<dbReference type="Proteomes" id="UP000273675">
    <property type="component" value="Unassembled WGS sequence"/>
</dbReference>
<keyword evidence="2" id="KW-0812">Transmembrane</keyword>
<dbReference type="PANTHER" id="PTHR43685:SF11">
    <property type="entry name" value="GLYCOSYLTRANSFERASE TAGX-RELATED"/>
    <property type="match status" value="1"/>
</dbReference>
<dbReference type="InterPro" id="IPR001173">
    <property type="entry name" value="Glyco_trans_2-like"/>
</dbReference>
<evidence type="ECO:0000256" key="2">
    <source>
        <dbReference type="SAM" id="Phobius"/>
    </source>
</evidence>
<comment type="caution">
    <text evidence="4">The sequence shown here is derived from an EMBL/GenBank/DDBJ whole genome shotgun (WGS) entry which is preliminary data.</text>
</comment>
<feature type="region of interest" description="Disordered" evidence="1">
    <location>
        <begin position="276"/>
        <end position="302"/>
    </location>
</feature>
<reference evidence="4 5" key="1">
    <citation type="submission" date="2018-10" db="EMBL/GenBank/DDBJ databases">
        <title>Genomic Encyclopedia of Type Strains, Phase IV (KMG-IV): sequencing the most valuable type-strain genomes for metagenomic binning, comparative biology and taxonomic classification.</title>
        <authorList>
            <person name="Goeker M."/>
        </authorList>
    </citation>
    <scope>NUCLEOTIDE SEQUENCE [LARGE SCALE GENOMIC DNA]</scope>
    <source>
        <strain evidence="4 5">DSM 4734</strain>
    </source>
</reference>
<feature type="transmembrane region" description="Helical" evidence="2">
    <location>
        <begin position="338"/>
        <end position="357"/>
    </location>
</feature>
<evidence type="ECO:0000259" key="3">
    <source>
        <dbReference type="Pfam" id="PF00535"/>
    </source>
</evidence>
<gene>
    <name evidence="4" type="ORF">C7435_3118</name>
</gene>
<dbReference type="Pfam" id="PF00535">
    <property type="entry name" value="Glycos_transf_2"/>
    <property type="match status" value="1"/>
</dbReference>
<evidence type="ECO:0000313" key="5">
    <source>
        <dbReference type="Proteomes" id="UP000273675"/>
    </source>
</evidence>